<dbReference type="InterPro" id="IPR001387">
    <property type="entry name" value="Cro/C1-type_HTH"/>
</dbReference>
<dbReference type="PANTHER" id="PTHR46558:SF11">
    <property type="entry name" value="HTH-TYPE TRANSCRIPTIONAL REGULATOR XRE"/>
    <property type="match status" value="1"/>
</dbReference>
<evidence type="ECO:0000313" key="4">
    <source>
        <dbReference type="Proteomes" id="UP000247536"/>
    </source>
</evidence>
<gene>
    <name evidence="3" type="ORF">DMY87_18275</name>
</gene>
<proteinExistence type="predicted"/>
<dbReference type="CDD" id="cd00093">
    <property type="entry name" value="HTH_XRE"/>
    <property type="match status" value="1"/>
</dbReference>
<dbReference type="PROSITE" id="PS50943">
    <property type="entry name" value="HTH_CROC1"/>
    <property type="match status" value="1"/>
</dbReference>
<organism evidence="3 4">
    <name type="scientific">Rhizobium wuzhouense</name>
    <dbReference type="NCBI Taxonomy" id="1986026"/>
    <lineage>
        <taxon>Bacteria</taxon>
        <taxon>Pseudomonadati</taxon>
        <taxon>Pseudomonadota</taxon>
        <taxon>Alphaproteobacteria</taxon>
        <taxon>Hyphomicrobiales</taxon>
        <taxon>Rhizobiaceae</taxon>
        <taxon>Rhizobium/Agrobacterium group</taxon>
        <taxon>Rhizobium</taxon>
    </lineage>
</organism>
<dbReference type="Proteomes" id="UP000247536">
    <property type="component" value="Unassembled WGS sequence"/>
</dbReference>
<dbReference type="PANTHER" id="PTHR46558">
    <property type="entry name" value="TRACRIPTIONAL REGULATORY PROTEIN-RELATED-RELATED"/>
    <property type="match status" value="1"/>
</dbReference>
<dbReference type="InterPro" id="IPR010982">
    <property type="entry name" value="Lambda_DNA-bd_dom_sf"/>
</dbReference>
<accession>A0ABX5NN94</accession>
<feature type="domain" description="HTH cro/C1-type" evidence="2">
    <location>
        <begin position="39"/>
        <end position="93"/>
    </location>
</feature>
<reference evidence="3 4" key="1">
    <citation type="submission" date="2018-06" db="EMBL/GenBank/DDBJ databases">
        <title>Rhizobium wuzhouense sp. nov., isolated from roots of Oryza officinalis.</title>
        <authorList>
            <person name="Yuan T."/>
        </authorList>
    </citation>
    <scope>NUCLEOTIDE SEQUENCE [LARGE SCALE GENOMIC DNA]</scope>
    <source>
        <strain evidence="3 4">W44</strain>
    </source>
</reference>
<dbReference type="Pfam" id="PF01381">
    <property type="entry name" value="HTH_3"/>
    <property type="match status" value="1"/>
</dbReference>
<evidence type="ECO:0000259" key="2">
    <source>
        <dbReference type="PROSITE" id="PS50943"/>
    </source>
</evidence>
<dbReference type="EMBL" id="QJRY01000007">
    <property type="protein sequence ID" value="PYB71304.1"/>
    <property type="molecule type" value="Genomic_DNA"/>
</dbReference>
<keyword evidence="4" id="KW-1185">Reference proteome</keyword>
<comment type="caution">
    <text evidence="3">The sequence shown here is derived from an EMBL/GenBank/DDBJ whole genome shotgun (WGS) entry which is preliminary data.</text>
</comment>
<protein>
    <recommendedName>
        <fullName evidence="2">HTH cro/C1-type domain-containing protein</fullName>
    </recommendedName>
</protein>
<evidence type="ECO:0000256" key="1">
    <source>
        <dbReference type="ARBA" id="ARBA00023125"/>
    </source>
</evidence>
<evidence type="ECO:0000313" key="3">
    <source>
        <dbReference type="EMBL" id="PYB71304.1"/>
    </source>
</evidence>
<dbReference type="SUPFAM" id="SSF47413">
    <property type="entry name" value="lambda repressor-like DNA-binding domains"/>
    <property type="match status" value="1"/>
</dbReference>
<sequence>MTSTRCCPPSPPRRARTMADVCPYCQGTGRIVASLSTRLTTLRTDRALTQDEVANAAGISRPQIANLERGRGEPSIPTLMRLAAFFHVSTDYLLGITEGSDHG</sequence>
<dbReference type="Gene3D" id="1.10.260.40">
    <property type="entry name" value="lambda repressor-like DNA-binding domains"/>
    <property type="match status" value="1"/>
</dbReference>
<keyword evidence="1" id="KW-0238">DNA-binding</keyword>
<dbReference type="SMART" id="SM00530">
    <property type="entry name" value="HTH_XRE"/>
    <property type="match status" value="1"/>
</dbReference>
<name>A0ABX5NN94_9HYPH</name>